<accession>A0ABX8R487</accession>
<dbReference type="InterPro" id="IPR037523">
    <property type="entry name" value="VOC_core"/>
</dbReference>
<dbReference type="InterPro" id="IPR029068">
    <property type="entry name" value="Glyas_Bleomycin-R_OHBP_Dase"/>
</dbReference>
<keyword evidence="4" id="KW-0677">Repeat</keyword>
<dbReference type="CDD" id="cd08342">
    <property type="entry name" value="HPPD_N_like"/>
    <property type="match status" value="1"/>
</dbReference>
<dbReference type="EMBL" id="CP059572">
    <property type="protein sequence ID" value="QXJ25891.1"/>
    <property type="molecule type" value="Genomic_DNA"/>
</dbReference>
<organism evidence="7 8">
    <name type="scientific">Actinomadura graeca</name>
    <dbReference type="NCBI Taxonomy" id="2750812"/>
    <lineage>
        <taxon>Bacteria</taxon>
        <taxon>Bacillati</taxon>
        <taxon>Actinomycetota</taxon>
        <taxon>Actinomycetes</taxon>
        <taxon>Streptosporangiales</taxon>
        <taxon>Thermomonosporaceae</taxon>
        <taxon>Actinomadura</taxon>
    </lineage>
</organism>
<keyword evidence="3" id="KW-0479">Metal-binding</keyword>
<dbReference type="PROSITE" id="PS51819">
    <property type="entry name" value="VOC"/>
    <property type="match status" value="2"/>
</dbReference>
<evidence type="ECO:0000256" key="3">
    <source>
        <dbReference type="ARBA" id="ARBA00022723"/>
    </source>
</evidence>
<proteinExistence type="inferred from homology"/>
<dbReference type="Pfam" id="PF00903">
    <property type="entry name" value="Glyoxalase"/>
    <property type="match status" value="1"/>
</dbReference>
<reference evidence="7" key="1">
    <citation type="submission" date="2020-07" db="EMBL/GenBank/DDBJ databases">
        <authorList>
            <person name="Tarantini F.S."/>
            <person name="Hong K.W."/>
            <person name="Chan K.G."/>
        </authorList>
    </citation>
    <scope>NUCLEOTIDE SEQUENCE</scope>
    <source>
        <strain evidence="7">32-07</strain>
    </source>
</reference>
<sequence>MSERLKGIAYVELYVADGPAIVDHYVNGLLFEEIGIAYGWQQRSVLLASGTAQVLITSPQGAGGPVADYLARHGDGVADIAVYVSELATVLTRAHRAGLRVLQEPTYPTMTDDVRIARIDGAGSVQHTLIAASPGLPPEWPPGFVWEPPAAPRPSIAPALESLRPRGFDHFAWCLPTGSLESVVSQYRETFGMTIAGSDQITAGATVANSHVLRGDSGLTHVMVETDRILQPHPGGHIEEFIERHAAAGVQHIALATDDLLTAVPQHADGGVQFLPTPGTYYEMLPRHLRQHPAVNDQLADLHTHGILLDQDGDGLIYQIFTTSPHTRDTLFYELIQRRGGATGFGHRNAQALFEAREAHATLGSAPQPDPG</sequence>
<gene>
    <name evidence="7" type="ORF">AGRA3207_007458</name>
</gene>
<dbReference type="InterPro" id="IPR005956">
    <property type="entry name" value="4OHPhenylPyrv_dOase"/>
</dbReference>
<dbReference type="InterPro" id="IPR004360">
    <property type="entry name" value="Glyas_Fos-R_dOase_dom"/>
</dbReference>
<keyword evidence="5" id="KW-0408">Iron</keyword>
<evidence type="ECO:0000313" key="7">
    <source>
        <dbReference type="EMBL" id="QXJ25891.1"/>
    </source>
</evidence>
<evidence type="ECO:0000256" key="1">
    <source>
        <dbReference type="ARBA" id="ARBA00001962"/>
    </source>
</evidence>
<feature type="domain" description="VOC" evidence="6">
    <location>
        <begin position="167"/>
        <end position="323"/>
    </location>
</feature>
<comment type="cofactor">
    <cofactor evidence="1">
        <name>Fe cation</name>
        <dbReference type="ChEBI" id="CHEBI:24875"/>
    </cofactor>
</comment>
<keyword evidence="8" id="KW-1185">Reference proteome</keyword>
<dbReference type="Gene3D" id="3.10.180.10">
    <property type="entry name" value="2,3-Dihydroxybiphenyl 1,2-Dioxygenase, domain 1"/>
    <property type="match status" value="2"/>
</dbReference>
<dbReference type="Proteomes" id="UP001049518">
    <property type="component" value="Chromosome"/>
</dbReference>
<feature type="domain" description="VOC" evidence="6">
    <location>
        <begin position="7"/>
        <end position="132"/>
    </location>
</feature>
<comment type="similarity">
    <text evidence="2">Belongs to the 4HPPD family.</text>
</comment>
<dbReference type="InterPro" id="IPR041736">
    <property type="entry name" value="4OHPhenylPyrv_dOase_N"/>
</dbReference>
<evidence type="ECO:0000256" key="2">
    <source>
        <dbReference type="ARBA" id="ARBA00005877"/>
    </source>
</evidence>
<dbReference type="SUPFAM" id="SSF54593">
    <property type="entry name" value="Glyoxalase/Bleomycin resistance protein/Dihydroxybiphenyl dioxygenase"/>
    <property type="match status" value="1"/>
</dbReference>
<evidence type="ECO:0000256" key="5">
    <source>
        <dbReference type="ARBA" id="ARBA00023004"/>
    </source>
</evidence>
<evidence type="ECO:0000256" key="4">
    <source>
        <dbReference type="ARBA" id="ARBA00022737"/>
    </source>
</evidence>
<evidence type="ECO:0000259" key="6">
    <source>
        <dbReference type="PROSITE" id="PS51819"/>
    </source>
</evidence>
<evidence type="ECO:0000313" key="8">
    <source>
        <dbReference type="Proteomes" id="UP001049518"/>
    </source>
</evidence>
<name>A0ABX8R487_9ACTN</name>
<dbReference type="PANTHER" id="PTHR11959">
    <property type="entry name" value="4-HYDROXYPHENYLPYRUVATE DIOXYGENASE"/>
    <property type="match status" value="1"/>
</dbReference>
<protein>
    <submittedName>
        <fullName evidence="7">VOC family protein</fullName>
    </submittedName>
</protein>
<dbReference type="RefSeq" id="WP_231332106.1">
    <property type="nucleotide sequence ID" value="NZ_CP059572.1"/>
</dbReference>
<dbReference type="PANTHER" id="PTHR11959:SF1">
    <property type="entry name" value="4-HYDROXYPHENYLPYRUVATE DIOXYGENASE"/>
    <property type="match status" value="1"/>
</dbReference>